<dbReference type="SUPFAM" id="SSF52540">
    <property type="entry name" value="P-loop containing nucleoside triphosphate hydrolases"/>
    <property type="match status" value="1"/>
</dbReference>
<feature type="domain" description="ATPase AAA-type core" evidence="1">
    <location>
        <begin position="8"/>
        <end position="92"/>
    </location>
</feature>
<name>A0A4P6M8U5_9MOLU</name>
<reference evidence="2 3" key="1">
    <citation type="submission" date="2019-02" db="EMBL/GenBank/DDBJ databases">
        <title>Draft Genome Sequence of Maize Bushy Stunt-like Phytoplasma group 16SrI-B (Aster yellows) in South Africa.</title>
        <authorList>
            <person name="Coetzee B."/>
            <person name="Douglas-Smit N."/>
            <person name="Maree H.J."/>
            <person name="Burger J.T."/>
            <person name="Kruger K."/>
            <person name="Pietersen G."/>
        </authorList>
    </citation>
    <scope>NUCLEOTIDE SEQUENCE [LARGE SCALE GENOMIC DNA]</scope>
    <source>
        <strain evidence="2 3">De Villa</strain>
    </source>
</reference>
<dbReference type="InterPro" id="IPR027417">
    <property type="entry name" value="P-loop_NTPase"/>
</dbReference>
<dbReference type="GO" id="GO:0005524">
    <property type="term" value="F:ATP binding"/>
    <property type="evidence" value="ECO:0007669"/>
    <property type="project" value="InterPro"/>
</dbReference>
<sequence length="123" mass="13806">MITPAHTLEEIEKIFVKARKNSPSIVFADEAEETIKARDSKDFLEPGDAKKTALILAELDSVKTDPDKPICFVAATNHLGKIDSAIVSRLEPVYIGNIEPDRRIGFLRIMVKLYKINQILMII</sequence>
<dbReference type="Gene3D" id="3.40.50.300">
    <property type="entry name" value="P-loop containing nucleotide triphosphate hydrolases"/>
    <property type="match status" value="1"/>
</dbReference>
<protein>
    <submittedName>
        <fullName evidence="2">AAA family ATPase</fullName>
    </submittedName>
</protein>
<dbReference type="AlphaFoldDB" id="A0A4P6M8U5"/>
<evidence type="ECO:0000313" key="3">
    <source>
        <dbReference type="Proteomes" id="UP000289726"/>
    </source>
</evidence>
<gene>
    <name evidence="2" type="ORF">EXT02_01185</name>
</gene>
<dbReference type="Pfam" id="PF00004">
    <property type="entry name" value="AAA"/>
    <property type="match status" value="1"/>
</dbReference>
<evidence type="ECO:0000313" key="2">
    <source>
        <dbReference type="EMBL" id="QBF23809.1"/>
    </source>
</evidence>
<evidence type="ECO:0000259" key="1">
    <source>
        <dbReference type="Pfam" id="PF00004"/>
    </source>
</evidence>
<organism evidence="2 3">
    <name type="scientific">'Catharanthus roseus' aster yellows phytoplasma</name>
    <dbReference type="NCBI Taxonomy" id="1193712"/>
    <lineage>
        <taxon>Bacteria</taxon>
        <taxon>Bacillati</taxon>
        <taxon>Mycoplasmatota</taxon>
        <taxon>Mollicutes</taxon>
        <taxon>Acholeplasmatales</taxon>
        <taxon>Acholeplasmataceae</taxon>
        <taxon>Candidatus Phytoplasma</taxon>
        <taxon>16SrI (Aster yellows group)</taxon>
    </lineage>
</organism>
<dbReference type="Proteomes" id="UP000289726">
    <property type="component" value="Chromosome"/>
</dbReference>
<dbReference type="EMBL" id="CP035949">
    <property type="protein sequence ID" value="QBF23809.1"/>
    <property type="molecule type" value="Genomic_DNA"/>
</dbReference>
<proteinExistence type="predicted"/>
<dbReference type="InterPro" id="IPR003959">
    <property type="entry name" value="ATPase_AAA_core"/>
</dbReference>
<accession>A0A4P6M8U5</accession>
<keyword evidence="3" id="KW-1185">Reference proteome</keyword>
<dbReference type="GO" id="GO:0016887">
    <property type="term" value="F:ATP hydrolysis activity"/>
    <property type="evidence" value="ECO:0007669"/>
    <property type="project" value="InterPro"/>
</dbReference>